<comment type="caution">
    <text evidence="10">The sequence shown here is derived from an EMBL/GenBank/DDBJ whole genome shotgun (WGS) entry which is preliminary data.</text>
</comment>
<dbReference type="Gene3D" id="1.10.10.200">
    <property type="match status" value="1"/>
</dbReference>
<dbReference type="InterPro" id="IPR012337">
    <property type="entry name" value="RNaseH-like_sf"/>
</dbReference>
<feature type="domain" description="Integrase-type" evidence="9">
    <location>
        <begin position="141"/>
        <end position="182"/>
    </location>
</feature>
<keyword evidence="11" id="KW-1185">Reference proteome</keyword>
<organism evidence="10 11">
    <name type="scientific">Loxia curvirostra</name>
    <name type="common">Red crossbill</name>
    <dbReference type="NCBI Taxonomy" id="64802"/>
    <lineage>
        <taxon>Eukaryota</taxon>
        <taxon>Metazoa</taxon>
        <taxon>Chordata</taxon>
        <taxon>Craniata</taxon>
        <taxon>Vertebrata</taxon>
        <taxon>Euteleostomi</taxon>
        <taxon>Archelosauria</taxon>
        <taxon>Archosauria</taxon>
        <taxon>Dinosauria</taxon>
        <taxon>Saurischia</taxon>
        <taxon>Theropoda</taxon>
        <taxon>Coelurosauria</taxon>
        <taxon>Aves</taxon>
        <taxon>Neognathae</taxon>
        <taxon>Neoaves</taxon>
        <taxon>Telluraves</taxon>
        <taxon>Australaves</taxon>
        <taxon>Passeriformes</taxon>
        <taxon>Passeroidea</taxon>
        <taxon>Fringillidae</taxon>
        <taxon>Carduelinae</taxon>
        <taxon>Loxia</taxon>
    </lineage>
</organism>
<dbReference type="GO" id="GO:0016787">
    <property type="term" value="F:hydrolase activity"/>
    <property type="evidence" value="ECO:0007669"/>
    <property type="project" value="UniProtKB-KW"/>
</dbReference>
<dbReference type="InterPro" id="IPR036397">
    <property type="entry name" value="RNaseH_sf"/>
</dbReference>
<evidence type="ECO:0000256" key="3">
    <source>
        <dbReference type="ARBA" id="ARBA00022722"/>
    </source>
</evidence>
<dbReference type="GO" id="GO:0004519">
    <property type="term" value="F:endonuclease activity"/>
    <property type="evidence" value="ECO:0007669"/>
    <property type="project" value="UniProtKB-KW"/>
</dbReference>
<keyword evidence="8" id="KW-0863">Zinc-finger</keyword>
<feature type="non-terminal residue" evidence="10">
    <location>
        <position position="1"/>
    </location>
</feature>
<dbReference type="GO" id="GO:0035613">
    <property type="term" value="F:RNA stem-loop binding"/>
    <property type="evidence" value="ECO:0007669"/>
    <property type="project" value="TreeGrafter"/>
</dbReference>
<keyword evidence="7" id="KW-0695">RNA-directed DNA polymerase</keyword>
<keyword evidence="5" id="KW-0255">Endonuclease</keyword>
<evidence type="ECO:0000256" key="2">
    <source>
        <dbReference type="ARBA" id="ARBA00022695"/>
    </source>
</evidence>
<keyword evidence="4" id="KW-0479">Metal-binding</keyword>
<keyword evidence="1" id="KW-0808">Transferase</keyword>
<dbReference type="SUPFAM" id="SSF46919">
    <property type="entry name" value="N-terminal Zn binding domain of HIV integrase"/>
    <property type="match status" value="1"/>
</dbReference>
<dbReference type="GO" id="GO:0003964">
    <property type="term" value="F:RNA-directed DNA polymerase activity"/>
    <property type="evidence" value="ECO:0007669"/>
    <property type="project" value="UniProtKB-KW"/>
</dbReference>
<dbReference type="SUPFAM" id="SSF53098">
    <property type="entry name" value="Ribonuclease H-like"/>
    <property type="match status" value="1"/>
</dbReference>
<name>A0A7K7ITH5_LOXCU</name>
<dbReference type="AlphaFoldDB" id="A0A7K7ITH5"/>
<evidence type="ECO:0000259" key="9">
    <source>
        <dbReference type="PROSITE" id="PS50876"/>
    </source>
</evidence>
<keyword evidence="6" id="KW-0378">Hydrolase</keyword>
<evidence type="ECO:0000256" key="4">
    <source>
        <dbReference type="ARBA" id="ARBA00022723"/>
    </source>
</evidence>
<dbReference type="Proteomes" id="UP000564784">
    <property type="component" value="Unassembled WGS sequence"/>
</dbReference>
<dbReference type="GO" id="GO:0008270">
    <property type="term" value="F:zinc ion binding"/>
    <property type="evidence" value="ECO:0007669"/>
    <property type="project" value="UniProtKB-KW"/>
</dbReference>
<evidence type="ECO:0000256" key="8">
    <source>
        <dbReference type="PROSITE-ProRule" id="PRU00450"/>
    </source>
</evidence>
<feature type="non-terminal residue" evidence="10">
    <location>
        <position position="183"/>
    </location>
</feature>
<proteinExistence type="predicted"/>
<reference evidence="10 11" key="1">
    <citation type="submission" date="2019-09" db="EMBL/GenBank/DDBJ databases">
        <title>Bird 10,000 Genomes (B10K) Project - Family phase.</title>
        <authorList>
            <person name="Zhang G."/>
        </authorList>
    </citation>
    <scope>NUCLEOTIDE SEQUENCE [LARGE SCALE GENOMIC DNA]</scope>
    <source>
        <strain evidence="10">OUT-0011</strain>
        <tissue evidence="10">Muscle</tissue>
    </source>
</reference>
<evidence type="ECO:0000256" key="7">
    <source>
        <dbReference type="ARBA" id="ARBA00022918"/>
    </source>
</evidence>
<evidence type="ECO:0000256" key="1">
    <source>
        <dbReference type="ARBA" id="ARBA00022679"/>
    </source>
</evidence>
<dbReference type="Gene3D" id="3.30.420.10">
    <property type="entry name" value="Ribonuclease H-like superfamily/Ribonuclease H"/>
    <property type="match status" value="1"/>
</dbReference>
<evidence type="ECO:0000256" key="6">
    <source>
        <dbReference type="ARBA" id="ARBA00022801"/>
    </source>
</evidence>
<dbReference type="Pfam" id="PF02022">
    <property type="entry name" value="Integrase_Zn"/>
    <property type="match status" value="1"/>
</dbReference>
<evidence type="ECO:0000256" key="5">
    <source>
        <dbReference type="ARBA" id="ARBA00022759"/>
    </source>
</evidence>
<dbReference type="PANTHER" id="PTHR41694:SF3">
    <property type="entry name" value="RNA-DIRECTED DNA POLYMERASE-RELATED"/>
    <property type="match status" value="1"/>
</dbReference>
<dbReference type="PROSITE" id="PS50876">
    <property type="entry name" value="ZF_INTEGRASE"/>
    <property type="match status" value="1"/>
</dbReference>
<gene>
    <name evidence="10" type="primary">Pol_1</name>
    <name evidence="10" type="ORF">LOXCUR_R15726</name>
</gene>
<keyword evidence="3" id="KW-0540">Nuclease</keyword>
<evidence type="ECO:0000313" key="10">
    <source>
        <dbReference type="EMBL" id="NWY97462.1"/>
    </source>
</evidence>
<keyword evidence="8" id="KW-0862">Zinc</keyword>
<sequence>IDLPSKVVDRPQAGPTIFTDASSQTSTAAAVWQSGEQWQCVKATDPTLSVQQLKAAAVALACGLFPEEHLNIVTVSIFVAKLCLAMSGPGVSVSPVAMMLEEALYSWKGTKSVIHVNSHDPIKGFYQIGNDKADASAKGVWTLKEAHQLHETLHIGAKALAKKCGISTADAKHVIATCSHCQK</sequence>
<accession>A0A7K7ITH5</accession>
<evidence type="ECO:0000313" key="11">
    <source>
        <dbReference type="Proteomes" id="UP000564784"/>
    </source>
</evidence>
<dbReference type="EMBL" id="VZSM01003731">
    <property type="protein sequence ID" value="NWY97462.1"/>
    <property type="molecule type" value="Genomic_DNA"/>
</dbReference>
<dbReference type="InterPro" id="IPR017856">
    <property type="entry name" value="Integrase-like_N"/>
</dbReference>
<dbReference type="OrthoDB" id="9350948at2759"/>
<dbReference type="InterPro" id="IPR003308">
    <property type="entry name" value="Integrase_Zn-bd_dom_N"/>
</dbReference>
<protein>
    <submittedName>
        <fullName evidence="10">POL1 protein</fullName>
    </submittedName>
</protein>
<keyword evidence="2" id="KW-0548">Nucleotidyltransferase</keyword>
<dbReference type="PANTHER" id="PTHR41694">
    <property type="entry name" value="ENDOGENOUS RETROVIRUS GROUP K MEMBER POL PROTEIN"/>
    <property type="match status" value="1"/>
</dbReference>